<dbReference type="OrthoDB" id="2748894at2759"/>
<keyword evidence="3" id="KW-1185">Reference proteome</keyword>
<protein>
    <submittedName>
        <fullName evidence="2">Uncharacterized protein</fullName>
    </submittedName>
</protein>
<feature type="region of interest" description="Disordered" evidence="1">
    <location>
        <begin position="115"/>
        <end position="135"/>
    </location>
</feature>
<evidence type="ECO:0000313" key="3">
    <source>
        <dbReference type="Proteomes" id="UP000029665"/>
    </source>
</evidence>
<accession>A0A060S6M7</accession>
<dbReference type="Proteomes" id="UP000029665">
    <property type="component" value="Unassembled WGS sequence"/>
</dbReference>
<gene>
    <name evidence="2" type="ORF">BN946_scf184354.g22</name>
</gene>
<proteinExistence type="predicted"/>
<evidence type="ECO:0000313" key="2">
    <source>
        <dbReference type="EMBL" id="CDO70020.1"/>
    </source>
</evidence>
<comment type="caution">
    <text evidence="2">The sequence shown here is derived from an EMBL/GenBank/DDBJ whole genome shotgun (WGS) entry which is preliminary data.</text>
</comment>
<dbReference type="HOGENOM" id="CLU_1428663_0_0_1"/>
<evidence type="ECO:0000256" key="1">
    <source>
        <dbReference type="SAM" id="MobiDB-lite"/>
    </source>
</evidence>
<feature type="compositionally biased region" description="Basic and acidic residues" evidence="1">
    <location>
        <begin position="124"/>
        <end position="135"/>
    </location>
</feature>
<dbReference type="OMA" id="WWVEELL"/>
<sequence length="190" mass="21425">MNDNPEPIHAFLGPAAHGFAPTLYDRVEKMIMLHRTPLNEPPSLCTQWWLEDLVATQMRAEEPVCGEDPEVVENYIAWLSEDQMAELERLEARTCTAQEAGSRAATATDYGRIEAQTCRGSTSQDKDDSSREESEVWMDQAERSIELWADVLRVAMDHANGLTQEERGRLSEPYADWAGPPPPGFDCTIW</sequence>
<organism evidence="2 3">
    <name type="scientific">Pycnoporus cinnabarinus</name>
    <name type="common">Cinnabar-red polypore</name>
    <name type="synonym">Trametes cinnabarina</name>
    <dbReference type="NCBI Taxonomy" id="5643"/>
    <lineage>
        <taxon>Eukaryota</taxon>
        <taxon>Fungi</taxon>
        <taxon>Dikarya</taxon>
        <taxon>Basidiomycota</taxon>
        <taxon>Agaricomycotina</taxon>
        <taxon>Agaricomycetes</taxon>
        <taxon>Polyporales</taxon>
        <taxon>Polyporaceae</taxon>
        <taxon>Trametes</taxon>
    </lineage>
</organism>
<name>A0A060S6M7_PYCCI</name>
<dbReference type="AlphaFoldDB" id="A0A060S6M7"/>
<reference evidence="2" key="1">
    <citation type="submission" date="2014-01" db="EMBL/GenBank/DDBJ databases">
        <title>The genome of the white-rot fungus Pycnoporus cinnabarinus: a basidiomycete model with a versatile arsenal for lignocellulosic biomass breakdown.</title>
        <authorList>
            <person name="Levasseur A."/>
            <person name="Lomascolo A."/>
            <person name="Ruiz-Duenas F.J."/>
            <person name="Uzan E."/>
            <person name="Piumi F."/>
            <person name="Kues U."/>
            <person name="Ram A.F.J."/>
            <person name="Murat C."/>
            <person name="Haon M."/>
            <person name="Benoit I."/>
            <person name="Arfi Y."/>
            <person name="Chevret D."/>
            <person name="Drula E."/>
            <person name="Kwon M.J."/>
            <person name="Gouret P."/>
            <person name="Lesage-Meessen L."/>
            <person name="Lombard V."/>
            <person name="Mariette J."/>
            <person name="Noirot C."/>
            <person name="Park J."/>
            <person name="Patyshakuliyeva A."/>
            <person name="Wieneger R.A.B."/>
            <person name="Wosten H.A.B."/>
            <person name="Martin F."/>
            <person name="Coutinho P.M."/>
            <person name="de Vries R."/>
            <person name="Martinez A.T."/>
            <person name="Klopp C."/>
            <person name="Pontarotti P."/>
            <person name="Henrissat B."/>
            <person name="Record E."/>
        </authorList>
    </citation>
    <scope>NUCLEOTIDE SEQUENCE [LARGE SCALE GENOMIC DNA]</scope>
    <source>
        <strain evidence="2">BRFM137</strain>
    </source>
</reference>
<dbReference type="EMBL" id="CCBP010000062">
    <property type="protein sequence ID" value="CDO70020.1"/>
    <property type="molecule type" value="Genomic_DNA"/>
</dbReference>